<dbReference type="RefSeq" id="WP_097586536.1">
    <property type="nucleotide sequence ID" value="NZ_NWTC01000001.1"/>
</dbReference>
<dbReference type="PIRSF" id="PIRSF001365">
    <property type="entry name" value="DHDPS"/>
    <property type="match status" value="1"/>
</dbReference>
<name>A0A2A6M7K0_RHIFR</name>
<dbReference type="PANTHER" id="PTHR12128:SF67">
    <property type="entry name" value="BLR3884 PROTEIN"/>
    <property type="match status" value="1"/>
</dbReference>
<sequence>MPERSSRFGLSAAMVTPFRQDGSIDFPRFARHARACLDNGCASVTAFGTTGEGASIDICDRERALGALAGAGIEGRDVVVCVAAASAGEALAQARMAADFDSRNLLLPPPFYFKGVSDEGLFVWFCEVLEKLGTAAGGVILYNIPAVTDVALSVDLIARLKQALPGVVTGVKDSSGDWAYTQKLLAAHNDLAILIGDERYLAEGVRLGAEGAISGLANVCPQPLLGLAQDGRGDARINGLVGEVLKYPVVPAVKALVAHRSGERAWLNVRAPLVGLGEVEAARLGSLFDRLFETGAD</sequence>
<evidence type="ECO:0000313" key="5">
    <source>
        <dbReference type="EMBL" id="PDT50492.1"/>
    </source>
</evidence>
<evidence type="ECO:0000256" key="3">
    <source>
        <dbReference type="PIRSR" id="PIRSR001365-1"/>
    </source>
</evidence>
<comment type="similarity">
    <text evidence="2">Belongs to the DapA family.</text>
</comment>
<organism evidence="5 6">
    <name type="scientific">Rhizobium fredii</name>
    <name type="common">Sinorhizobium fredii</name>
    <dbReference type="NCBI Taxonomy" id="380"/>
    <lineage>
        <taxon>Bacteria</taxon>
        <taxon>Pseudomonadati</taxon>
        <taxon>Pseudomonadota</taxon>
        <taxon>Alphaproteobacteria</taxon>
        <taxon>Hyphomicrobiales</taxon>
        <taxon>Rhizobiaceae</taxon>
        <taxon>Sinorhizobium/Ensifer group</taxon>
        <taxon>Sinorhizobium</taxon>
    </lineage>
</organism>
<dbReference type="EMBL" id="NWTC01000001">
    <property type="protein sequence ID" value="PDT50492.1"/>
    <property type="molecule type" value="Genomic_DNA"/>
</dbReference>
<accession>A0A2A6M7K0</accession>
<dbReference type="SUPFAM" id="SSF51569">
    <property type="entry name" value="Aldolase"/>
    <property type="match status" value="1"/>
</dbReference>
<dbReference type="Gene3D" id="3.20.20.70">
    <property type="entry name" value="Aldolase class I"/>
    <property type="match status" value="1"/>
</dbReference>
<reference evidence="5 6" key="1">
    <citation type="submission" date="2017-09" db="EMBL/GenBank/DDBJ databases">
        <title>Comparative genomics of rhizobia isolated from Phaseolus vulgaris in China.</title>
        <authorList>
            <person name="Tong W."/>
        </authorList>
    </citation>
    <scope>NUCLEOTIDE SEQUENCE [LARGE SCALE GENOMIC DNA]</scope>
    <source>
        <strain evidence="5 6">PCH1</strain>
    </source>
</reference>
<feature type="binding site" evidence="4">
    <location>
        <position position="213"/>
    </location>
    <ligand>
        <name>pyruvate</name>
        <dbReference type="ChEBI" id="CHEBI:15361"/>
    </ligand>
</feature>
<dbReference type="InterPro" id="IPR002220">
    <property type="entry name" value="DapA-like"/>
</dbReference>
<comment type="caution">
    <text evidence="5">The sequence shown here is derived from an EMBL/GenBank/DDBJ whole genome shotgun (WGS) entry which is preliminary data.</text>
</comment>
<feature type="active site" description="Proton donor/acceptor" evidence="3">
    <location>
        <position position="142"/>
    </location>
</feature>
<feature type="binding site" evidence="4">
    <location>
        <position position="50"/>
    </location>
    <ligand>
        <name>pyruvate</name>
        <dbReference type="ChEBI" id="CHEBI:15361"/>
    </ligand>
</feature>
<keyword evidence="1 2" id="KW-0456">Lyase</keyword>
<dbReference type="SMART" id="SM01130">
    <property type="entry name" value="DHDPS"/>
    <property type="match status" value="1"/>
</dbReference>
<dbReference type="InterPro" id="IPR013785">
    <property type="entry name" value="Aldolase_TIM"/>
</dbReference>
<dbReference type="AlphaFoldDB" id="A0A2A6M7K0"/>
<feature type="active site" description="Schiff-base intermediate with substrate" evidence="3">
    <location>
        <position position="172"/>
    </location>
</feature>
<dbReference type="CDD" id="cd00408">
    <property type="entry name" value="DHDPS-like"/>
    <property type="match status" value="1"/>
</dbReference>
<proteinExistence type="inferred from homology"/>
<evidence type="ECO:0000313" key="6">
    <source>
        <dbReference type="Proteomes" id="UP000220353"/>
    </source>
</evidence>
<evidence type="ECO:0000256" key="1">
    <source>
        <dbReference type="ARBA" id="ARBA00023239"/>
    </source>
</evidence>
<dbReference type="Proteomes" id="UP000220353">
    <property type="component" value="Unassembled WGS sequence"/>
</dbReference>
<dbReference type="Pfam" id="PF00701">
    <property type="entry name" value="DHDPS"/>
    <property type="match status" value="1"/>
</dbReference>
<evidence type="ECO:0000256" key="4">
    <source>
        <dbReference type="PIRSR" id="PIRSR001365-2"/>
    </source>
</evidence>
<dbReference type="PANTHER" id="PTHR12128">
    <property type="entry name" value="DIHYDRODIPICOLINATE SYNTHASE"/>
    <property type="match status" value="1"/>
</dbReference>
<evidence type="ECO:0000256" key="2">
    <source>
        <dbReference type="PIRNR" id="PIRNR001365"/>
    </source>
</evidence>
<dbReference type="GO" id="GO:0008840">
    <property type="term" value="F:4-hydroxy-tetrahydrodipicolinate synthase activity"/>
    <property type="evidence" value="ECO:0007669"/>
    <property type="project" value="TreeGrafter"/>
</dbReference>
<protein>
    <submittedName>
        <fullName evidence="5">Dihydrodipicolinate synthase family protein</fullName>
    </submittedName>
</protein>
<gene>
    <name evidence="5" type="ORF">CO661_02440</name>
</gene>